<dbReference type="Proteomes" id="UP000559027">
    <property type="component" value="Unassembled WGS sequence"/>
</dbReference>
<feature type="compositionally biased region" description="Low complexity" evidence="1">
    <location>
        <begin position="551"/>
        <end position="563"/>
    </location>
</feature>
<name>A0A8H5D4A5_9AGAR</name>
<feature type="compositionally biased region" description="Basic and acidic residues" evidence="1">
    <location>
        <begin position="822"/>
        <end position="839"/>
    </location>
</feature>
<feature type="compositionally biased region" description="Polar residues" evidence="1">
    <location>
        <begin position="532"/>
        <end position="542"/>
    </location>
</feature>
<feature type="compositionally biased region" description="Basic and acidic residues" evidence="1">
    <location>
        <begin position="137"/>
        <end position="146"/>
    </location>
</feature>
<accession>A0A8H5D4A5</accession>
<feature type="compositionally biased region" description="Polar residues" evidence="1">
    <location>
        <begin position="1431"/>
        <end position="1446"/>
    </location>
</feature>
<feature type="region of interest" description="Disordered" evidence="1">
    <location>
        <begin position="1413"/>
        <end position="1447"/>
    </location>
</feature>
<feature type="compositionally biased region" description="Basic and acidic residues" evidence="1">
    <location>
        <begin position="597"/>
        <end position="609"/>
    </location>
</feature>
<proteinExistence type="predicted"/>
<sequence>MASPPATPDLSSHIDPISGKPEKKSSPEPHFVPSQLNPVRSAQHHSRRTSLPSDSRSSDSPATSDDRTSPGLRGLEKMDEDVPGAFPSDAMLKRRDDEQARAPPPPSTVDEVKHAVEVLGDYAKLYLPTSVGAYIGSKHEDGEGNHSKGGVSSRAELPSKEDPSDSRVGVGSLPGKTSEPAVAALPEEKAGKRFNMMTIPDSGPMSWAQRAPFPLSDKVSVPSGGVGSLPGTPNEVDVARLPEERLHAGEIASLDSHAPLSAAPMKVSQEFPLPQRPSKVSTNPFRNGQFGTVGTSQDKPATTEREGVSRFEGRSGATTPGSLREHVGSGHSIPAGIKEPRTTPEQRRTITADGHGVSREPSMAMVGGQIVSGEELESLLEKEGVTSRSMLRDPESAALSEGSSAQMLPGPLDFPGPCDTRIINEPSAANIPYSSTEEPPLGMYSPIRESVVSDSPHTVAPAAKLGDVPTPARETVIPEVTEPPVKTYTGVEVTEGEVKPTEGRRASNAGTAFGPGTGVGASVPIVPLIIQESENQHPTRTPLTPAPAVQPSAIPSSSETPSSARGTDRPSKGELMEKETPDRMKEKDMSQAMGERAQGEPEEVKEKPKGLFPRISEWFHHKKSKSPDKRDRDREQGRVRERERQSEGSEDLEVAPEHEEPEAKELIEMPEEREPEQRTTAATSKVGAEETLQPTLIEEDQENPSLTYGQQPPVVSVAPSSAEAAKSRLSRDAGQPPPPTFREETLTGQPSGADHPAAFVGAGTLPHQSRHQGATAGQAPSSGHNLYRPPQLRSRSHPGGHSPIIPKHVPAHFDETIGPLPEHVEKRSAKELPSREKPGGSRVGIGSLPGDEGEEGVALAPDERFPPPSTIIEVKSGSIPHTPVPEGVPSTSSGMGVNVPPASNVAFGIYGSGVQPTQLTQPSQAQPVSQQRQLGFVPHALQAQPAAMRTGTMSQPQENAPRYSPHAMIPPRNPQDCGPRPRLTEKEAQTIGIRSKGKEYQTEGVQTMPLGRASQATSAHPSEPHAPEAVRTPGSVMSLFEHARQEEQERLREIESGQRKTIFTAGERRRESTSRIPVPSSQQQMGSGRQERSQPLSNTPATGFKRHSPPRTGLEAPISFRDTPHHEPTRPITTTTARDVRSTSRTPESSTTTTEQRSLPLGMESGIADSTFTGHAPPSPPRPDSPKVMPEQRSVPLGMETGIADTESASTSAPYAPPVRAHAAGAQPTTSGGAQPRHGAQLQKPTRKSFPHESEGRSAARRVDPAVTIRETSPATAKQALASVSKTLNDVPTPLEMSSHPSRSSFAENVKPPRAPFSTHERISGQPSDVVPAVREQYLRSIAYEPGEMVGTGGSLPGYLGPAALSALIGERIYDEHMRVAGAGEPIRTTANTLERQLPVESQAPLIGPSVTERATAGEQPDFTPVPPTSHLRSTIESRPTNTTGSRALEHAPRTVSNISTTAQLGPASEFGSPLTSAPVRGVDLSGGIGISSLSGQPATSSTRLRSTLNEEVPPRTCQAVYPARELRSPPAAGKGLDVDELGAPTGPGKKDLKQFLDEQISARKASHN</sequence>
<feature type="compositionally biased region" description="Low complexity" evidence="1">
    <location>
        <begin position="49"/>
        <end position="63"/>
    </location>
</feature>
<feature type="region of interest" description="Disordered" evidence="1">
    <location>
        <begin position="134"/>
        <end position="210"/>
    </location>
</feature>
<feature type="region of interest" description="Disordered" evidence="1">
    <location>
        <begin position="380"/>
        <end position="418"/>
    </location>
</feature>
<feature type="region of interest" description="Disordered" evidence="1">
    <location>
        <begin position="948"/>
        <end position="1328"/>
    </location>
</feature>
<dbReference type="EMBL" id="JAACJO010000010">
    <property type="protein sequence ID" value="KAF5353346.1"/>
    <property type="molecule type" value="Genomic_DNA"/>
</dbReference>
<protein>
    <submittedName>
        <fullName evidence="2">Uncharacterized protein</fullName>
    </submittedName>
</protein>
<feature type="compositionally biased region" description="Basic and acidic residues" evidence="1">
    <location>
        <begin position="655"/>
        <end position="677"/>
    </location>
</feature>
<feature type="region of interest" description="Disordered" evidence="1">
    <location>
        <begin position="1522"/>
        <end position="1554"/>
    </location>
</feature>
<feature type="compositionally biased region" description="Basic and acidic residues" evidence="1">
    <location>
        <begin position="338"/>
        <end position="350"/>
    </location>
</feature>
<organism evidence="2 3">
    <name type="scientific">Leucocoprinus leucothites</name>
    <dbReference type="NCBI Taxonomy" id="201217"/>
    <lineage>
        <taxon>Eukaryota</taxon>
        <taxon>Fungi</taxon>
        <taxon>Dikarya</taxon>
        <taxon>Basidiomycota</taxon>
        <taxon>Agaricomycotina</taxon>
        <taxon>Agaricomycetes</taxon>
        <taxon>Agaricomycetidae</taxon>
        <taxon>Agaricales</taxon>
        <taxon>Agaricineae</taxon>
        <taxon>Agaricaceae</taxon>
        <taxon>Leucocoprinus</taxon>
    </lineage>
</organism>
<evidence type="ECO:0000313" key="2">
    <source>
        <dbReference type="EMBL" id="KAF5353346.1"/>
    </source>
</evidence>
<feature type="compositionally biased region" description="Polar residues" evidence="1">
    <location>
        <begin position="1079"/>
        <end position="1101"/>
    </location>
</feature>
<feature type="region of interest" description="Disordered" evidence="1">
    <location>
        <begin position="216"/>
        <end position="235"/>
    </location>
</feature>
<feature type="region of interest" description="Disordered" evidence="1">
    <location>
        <begin position="1"/>
        <end position="113"/>
    </location>
</feature>
<comment type="caution">
    <text evidence="2">The sequence shown here is derived from an EMBL/GenBank/DDBJ whole genome shotgun (WGS) entry which is preliminary data.</text>
</comment>
<feature type="compositionally biased region" description="Basic and acidic residues" evidence="1">
    <location>
        <begin position="91"/>
        <end position="100"/>
    </location>
</feature>
<feature type="compositionally biased region" description="Basic and acidic residues" evidence="1">
    <location>
        <begin position="1041"/>
        <end position="1058"/>
    </location>
</feature>
<feature type="compositionally biased region" description="Basic and acidic residues" evidence="1">
    <location>
        <begin position="625"/>
        <end position="647"/>
    </location>
</feature>
<feature type="compositionally biased region" description="Basic and acidic residues" evidence="1">
    <location>
        <begin position="301"/>
        <end position="313"/>
    </location>
</feature>
<feature type="region of interest" description="Disordered" evidence="1">
    <location>
        <begin position="271"/>
        <end position="363"/>
    </location>
</feature>
<evidence type="ECO:0000313" key="3">
    <source>
        <dbReference type="Proteomes" id="UP000559027"/>
    </source>
</evidence>
<feature type="compositionally biased region" description="Basic and acidic residues" evidence="1">
    <location>
        <begin position="496"/>
        <end position="505"/>
    </location>
</feature>
<gene>
    <name evidence="2" type="ORF">D9756_007797</name>
</gene>
<reference evidence="2 3" key="1">
    <citation type="journal article" date="2020" name="ISME J.">
        <title>Uncovering the hidden diversity of litter-decomposition mechanisms in mushroom-forming fungi.</title>
        <authorList>
            <person name="Floudas D."/>
            <person name="Bentzer J."/>
            <person name="Ahren D."/>
            <person name="Johansson T."/>
            <person name="Persson P."/>
            <person name="Tunlid A."/>
        </authorList>
    </citation>
    <scope>NUCLEOTIDE SEQUENCE [LARGE SCALE GENOMIC DNA]</scope>
    <source>
        <strain evidence="2 3">CBS 146.42</strain>
    </source>
</reference>
<feature type="compositionally biased region" description="Low complexity" evidence="1">
    <location>
        <begin position="219"/>
        <end position="233"/>
    </location>
</feature>
<feature type="compositionally biased region" description="Basic and acidic residues" evidence="1">
    <location>
        <begin position="380"/>
        <end position="395"/>
    </location>
</feature>
<feature type="compositionally biased region" description="Low complexity" evidence="1">
    <location>
        <begin position="1143"/>
        <end position="1158"/>
    </location>
</feature>
<feature type="compositionally biased region" description="Low complexity" evidence="1">
    <location>
        <begin position="712"/>
        <end position="724"/>
    </location>
</feature>
<feature type="compositionally biased region" description="Polar residues" evidence="1">
    <location>
        <begin position="1270"/>
        <end position="1290"/>
    </location>
</feature>
<evidence type="ECO:0000256" key="1">
    <source>
        <dbReference type="SAM" id="MobiDB-lite"/>
    </source>
</evidence>
<feature type="compositionally biased region" description="Basic and acidic residues" evidence="1">
    <location>
        <begin position="566"/>
        <end position="589"/>
    </location>
</feature>
<feature type="compositionally biased region" description="Basic and acidic residues" evidence="1">
    <location>
        <begin position="1250"/>
        <end position="1264"/>
    </location>
</feature>
<keyword evidence="3" id="KW-1185">Reference proteome</keyword>
<feature type="compositionally biased region" description="Polar residues" evidence="1">
    <location>
        <begin position="278"/>
        <end position="300"/>
    </location>
</feature>
<dbReference type="OrthoDB" id="3068718at2759"/>
<feature type="region of interest" description="Disordered" evidence="1">
    <location>
        <begin position="452"/>
        <end position="896"/>
    </location>
</feature>